<evidence type="ECO:0000256" key="4">
    <source>
        <dbReference type="ARBA" id="ARBA00041576"/>
    </source>
</evidence>
<sequence>MASGLRIALLQLLAREKTANILQKAEQYISEAANNGAKLAILPELFTTECHPPIFVQKKESIPEGETSEFISHLAKKHSMHIIAGSIAEEIKGSEKMKNTSAVFNPKGELIGKYTKMHSFDVDMGENFSIHESDWFEHGNNTLTFETDECKIGVGICIDLRFPEVSRYYTEQGCLLHVYLGAFSQEKTGPAHWDVLLRARAIDNQVYVAACSPAADHTHHYVAWGHSAVVDPWGKIISQADGKETLIYADLDMNYLNRVRQQLPVEKIRRKDLYHLTYKW</sequence>
<evidence type="ECO:0000259" key="6">
    <source>
        <dbReference type="PROSITE" id="PS50263"/>
    </source>
</evidence>
<dbReference type="EnsemblMetazoa" id="G32719.4">
    <property type="protein sequence ID" value="G32719.4:cds"/>
    <property type="gene ID" value="G32719"/>
</dbReference>
<dbReference type="GO" id="GO:0005739">
    <property type="term" value="C:mitochondrion"/>
    <property type="evidence" value="ECO:0007669"/>
    <property type="project" value="TreeGrafter"/>
</dbReference>
<organism evidence="7 8">
    <name type="scientific">Magallana gigas</name>
    <name type="common">Pacific oyster</name>
    <name type="synonym">Crassostrea gigas</name>
    <dbReference type="NCBI Taxonomy" id="29159"/>
    <lineage>
        <taxon>Eukaryota</taxon>
        <taxon>Metazoa</taxon>
        <taxon>Spiralia</taxon>
        <taxon>Lophotrochozoa</taxon>
        <taxon>Mollusca</taxon>
        <taxon>Bivalvia</taxon>
        <taxon>Autobranchia</taxon>
        <taxon>Pteriomorphia</taxon>
        <taxon>Ostreida</taxon>
        <taxon>Ostreoidea</taxon>
        <taxon>Ostreidae</taxon>
        <taxon>Magallana</taxon>
    </lineage>
</organism>
<dbReference type="InterPro" id="IPR045254">
    <property type="entry name" value="Nit1/2_C-N_Hydrolase"/>
</dbReference>
<dbReference type="OrthoDB" id="10250282at2759"/>
<dbReference type="Gene3D" id="3.60.110.10">
    <property type="entry name" value="Carbon-nitrogen hydrolase"/>
    <property type="match status" value="1"/>
</dbReference>
<evidence type="ECO:0000256" key="1">
    <source>
        <dbReference type="ARBA" id="ARBA00022801"/>
    </source>
</evidence>
<dbReference type="OMA" id="FYRVRYC"/>
<dbReference type="GO" id="GO:0050152">
    <property type="term" value="F:omega-amidase activity"/>
    <property type="evidence" value="ECO:0007669"/>
    <property type="project" value="UniProtKB-EC"/>
</dbReference>
<dbReference type="SUPFAM" id="SSF56317">
    <property type="entry name" value="Carbon-nitrogen hydrolase"/>
    <property type="match status" value="1"/>
</dbReference>
<dbReference type="EnsemblMetazoa" id="G32719.3">
    <property type="protein sequence ID" value="G32719.3:cds"/>
    <property type="gene ID" value="G32719"/>
</dbReference>
<evidence type="ECO:0000256" key="5">
    <source>
        <dbReference type="ARBA" id="ARBA00048745"/>
    </source>
</evidence>
<accession>A0A8W8MGV4</accession>
<dbReference type="PANTHER" id="PTHR23088">
    <property type="entry name" value="NITRILASE-RELATED"/>
    <property type="match status" value="1"/>
</dbReference>
<protein>
    <recommendedName>
        <fullName evidence="3">omega-amidase</fullName>
        <ecNumber evidence="3">3.5.1.3</ecNumber>
    </recommendedName>
    <alternativeName>
        <fullName evidence="4">Nitrilase homolog 2</fullName>
    </alternativeName>
</protein>
<dbReference type="InterPro" id="IPR003010">
    <property type="entry name" value="C-N_Hydrolase"/>
</dbReference>
<reference evidence="7" key="1">
    <citation type="submission" date="2022-08" db="UniProtKB">
        <authorList>
            <consortium name="EnsemblMetazoa"/>
        </authorList>
    </citation>
    <scope>IDENTIFICATION</scope>
    <source>
        <strain evidence="7">05x7-T-G4-1.051#20</strain>
    </source>
</reference>
<evidence type="ECO:0000256" key="2">
    <source>
        <dbReference type="ARBA" id="ARBA00036637"/>
    </source>
</evidence>
<dbReference type="EC" id="3.5.1.3" evidence="3"/>
<feature type="domain" description="CN hydrolase" evidence="6">
    <location>
        <begin position="5"/>
        <end position="253"/>
    </location>
</feature>
<dbReference type="Pfam" id="PF00795">
    <property type="entry name" value="CN_hydrolase"/>
    <property type="match status" value="1"/>
</dbReference>
<comment type="catalytic activity">
    <reaction evidence="2">
        <text>2-oxoglutaramate + H2O = 2-oxoglutarate + NH4(+)</text>
        <dbReference type="Rhea" id="RHEA:32963"/>
        <dbReference type="ChEBI" id="CHEBI:15377"/>
        <dbReference type="ChEBI" id="CHEBI:16769"/>
        <dbReference type="ChEBI" id="CHEBI:16810"/>
        <dbReference type="ChEBI" id="CHEBI:28938"/>
        <dbReference type="EC" id="3.5.1.3"/>
    </reaction>
    <physiologicalReaction direction="left-to-right" evidence="2">
        <dbReference type="Rhea" id="RHEA:32964"/>
    </physiologicalReaction>
</comment>
<dbReference type="PANTHER" id="PTHR23088:SF30">
    <property type="entry name" value="OMEGA-AMIDASE NIT2"/>
    <property type="match status" value="1"/>
</dbReference>
<evidence type="ECO:0000313" key="7">
    <source>
        <dbReference type="EnsemblMetazoa" id="G32719.3:cds"/>
    </source>
</evidence>
<dbReference type="Proteomes" id="UP000005408">
    <property type="component" value="Unassembled WGS sequence"/>
</dbReference>
<dbReference type="AlphaFoldDB" id="A0A8W8MGV4"/>
<keyword evidence="8" id="KW-1185">Reference proteome</keyword>
<evidence type="ECO:0000256" key="3">
    <source>
        <dbReference type="ARBA" id="ARBA00039118"/>
    </source>
</evidence>
<evidence type="ECO:0000313" key="8">
    <source>
        <dbReference type="Proteomes" id="UP000005408"/>
    </source>
</evidence>
<dbReference type="CDD" id="cd07572">
    <property type="entry name" value="nit"/>
    <property type="match status" value="1"/>
</dbReference>
<dbReference type="GO" id="GO:0006528">
    <property type="term" value="P:asparagine metabolic process"/>
    <property type="evidence" value="ECO:0007669"/>
    <property type="project" value="TreeGrafter"/>
</dbReference>
<name>A0A8W8MGV4_MAGGI</name>
<dbReference type="GO" id="GO:0006107">
    <property type="term" value="P:oxaloacetate metabolic process"/>
    <property type="evidence" value="ECO:0007669"/>
    <property type="project" value="TreeGrafter"/>
</dbReference>
<proteinExistence type="predicted"/>
<dbReference type="EnsemblMetazoa" id="G32719.2">
    <property type="protein sequence ID" value="G32719.2:cds"/>
    <property type="gene ID" value="G32719"/>
</dbReference>
<comment type="catalytic activity">
    <reaction evidence="5">
        <text>2-oxosuccinamate + H2O = oxaloacetate + NH4(+)</text>
        <dbReference type="Rhea" id="RHEA:59412"/>
        <dbReference type="ChEBI" id="CHEBI:15377"/>
        <dbReference type="ChEBI" id="CHEBI:16452"/>
        <dbReference type="ChEBI" id="CHEBI:28938"/>
        <dbReference type="ChEBI" id="CHEBI:57735"/>
        <dbReference type="EC" id="3.5.1.3"/>
    </reaction>
    <physiologicalReaction direction="left-to-right" evidence="5">
        <dbReference type="Rhea" id="RHEA:59413"/>
    </physiologicalReaction>
</comment>
<dbReference type="InterPro" id="IPR036526">
    <property type="entry name" value="C-N_Hydrolase_sf"/>
</dbReference>
<dbReference type="PROSITE" id="PS50263">
    <property type="entry name" value="CN_HYDROLASE"/>
    <property type="match status" value="1"/>
</dbReference>
<keyword evidence="1" id="KW-0378">Hydrolase</keyword>
<dbReference type="GO" id="GO:0006541">
    <property type="term" value="P:glutamine metabolic process"/>
    <property type="evidence" value="ECO:0007669"/>
    <property type="project" value="TreeGrafter"/>
</dbReference>